<proteinExistence type="inferred from homology"/>
<dbReference type="Pfam" id="PF01131">
    <property type="entry name" value="Topoisom_bac"/>
    <property type="match status" value="1"/>
</dbReference>
<dbReference type="InterPro" id="IPR006171">
    <property type="entry name" value="TOPRIM_dom"/>
</dbReference>
<dbReference type="PROSITE" id="PS50880">
    <property type="entry name" value="TOPRIM"/>
    <property type="match status" value="1"/>
</dbReference>
<evidence type="ECO:0000256" key="3">
    <source>
        <dbReference type="ARBA" id="ARBA00012891"/>
    </source>
</evidence>
<dbReference type="CDD" id="cd00186">
    <property type="entry name" value="TOP1Ac"/>
    <property type="match status" value="1"/>
</dbReference>
<evidence type="ECO:0000259" key="10">
    <source>
        <dbReference type="PROSITE" id="PS52039"/>
    </source>
</evidence>
<dbReference type="Gene3D" id="1.10.290.10">
    <property type="entry name" value="Topoisomerase I, domain 4"/>
    <property type="match status" value="1"/>
</dbReference>
<dbReference type="InterPro" id="IPR013826">
    <property type="entry name" value="Topo_IA_cen_sub3"/>
</dbReference>
<feature type="compositionally biased region" description="Basic residues" evidence="8">
    <location>
        <begin position="569"/>
        <end position="579"/>
    </location>
</feature>
<evidence type="ECO:0000256" key="7">
    <source>
        <dbReference type="RuleBase" id="RU362092"/>
    </source>
</evidence>
<dbReference type="InterPro" id="IPR000380">
    <property type="entry name" value="Topo_IA"/>
</dbReference>
<dbReference type="Gene3D" id="1.10.460.10">
    <property type="entry name" value="Topoisomerase I, domain 2"/>
    <property type="match status" value="1"/>
</dbReference>
<evidence type="ECO:0000256" key="6">
    <source>
        <dbReference type="ARBA" id="ARBA00023235"/>
    </source>
</evidence>
<feature type="domain" description="Topo IA-type catalytic" evidence="10">
    <location>
        <begin position="172"/>
        <end position="660"/>
    </location>
</feature>
<dbReference type="Pfam" id="PF01751">
    <property type="entry name" value="Toprim"/>
    <property type="match status" value="1"/>
</dbReference>
<dbReference type="SUPFAM" id="SSF56712">
    <property type="entry name" value="Prokaryotic type I DNA topoisomerase"/>
    <property type="match status" value="1"/>
</dbReference>
<feature type="domain" description="Toprim" evidence="9">
    <location>
        <begin position="4"/>
        <end position="157"/>
    </location>
</feature>
<evidence type="ECO:0000313" key="11">
    <source>
        <dbReference type="EMBL" id="KAL1296964.1"/>
    </source>
</evidence>
<dbReference type="EMBL" id="JBFMKM010000016">
    <property type="protein sequence ID" value="KAL1296964.1"/>
    <property type="molecule type" value="Genomic_DNA"/>
</dbReference>
<evidence type="ECO:0000256" key="2">
    <source>
        <dbReference type="ARBA" id="ARBA00009446"/>
    </source>
</evidence>
<comment type="function">
    <text evidence="7">Introduces a single-strand break via transesterification at a target site in duplex DNA. Releases the supercoiling and torsional tension of DNA introduced during the DNA replication and transcription by transiently cleaving and rejoining one strand of the DNA duplex. The scissile phosphodiester is attacked by the catalytic tyrosine of the enzyme, resulting in the formation of a DNA-(5'-phosphotyrosyl)-enzyme intermediate and the expulsion of a 3'-OH DNA strand.</text>
</comment>
<keyword evidence="4 7" id="KW-0799">Topoisomerase</keyword>
<dbReference type="RefSeq" id="XP_069196646.1">
    <property type="nucleotide sequence ID" value="XM_069344227.1"/>
</dbReference>
<dbReference type="InterPro" id="IPR013497">
    <property type="entry name" value="Topo_IA_cen"/>
</dbReference>
<evidence type="ECO:0000313" key="12">
    <source>
        <dbReference type="Proteomes" id="UP001562354"/>
    </source>
</evidence>
<evidence type="ECO:0000256" key="5">
    <source>
        <dbReference type="ARBA" id="ARBA00023125"/>
    </source>
</evidence>
<dbReference type="SMART" id="SM00436">
    <property type="entry name" value="TOP1Bc"/>
    <property type="match status" value="1"/>
</dbReference>
<comment type="similarity">
    <text evidence="2 7">Belongs to the type IA topoisomerase family.</text>
</comment>
<dbReference type="Proteomes" id="UP001562354">
    <property type="component" value="Unassembled WGS sequence"/>
</dbReference>
<protein>
    <recommendedName>
        <fullName evidence="3 7">DNA topoisomerase</fullName>
        <ecNumber evidence="3 7">5.6.2.1</ecNumber>
    </recommendedName>
</protein>
<dbReference type="InterPro" id="IPR013825">
    <property type="entry name" value="Topo_IA_cen_sub2"/>
</dbReference>
<dbReference type="PROSITE" id="PS52039">
    <property type="entry name" value="TOPO_IA_2"/>
    <property type="match status" value="1"/>
</dbReference>
<dbReference type="InterPro" id="IPR013824">
    <property type="entry name" value="Topo_IA_cen_sub1"/>
</dbReference>
<keyword evidence="5 7" id="KW-0238">DNA-binding</keyword>
<dbReference type="PRINTS" id="PR00417">
    <property type="entry name" value="PRTPISMRASEI"/>
</dbReference>
<sequence>MVTKILCVAEKPSIAKAVANHLGGGQVQARNVTGSQYVKNYCFSYDFPAWGQCEVVMTSVLGHIFSTDFPSEYKSWSGCDPSALFEAEIVKYLEDKNKPIAKNIESQGRYAKALFIWTDCDREGEYIGTEVRQIAASANPRLLQAGKVVRARFSNIERQHIIQAARNPIAIDENQAQAVAARIELDFRIGTSFTRMQSLKFRSWVAARGIDEDNLKLISYGTCQFPTLGFVVDRYFTVKNFRSEPFWSIKVTHKTDEIEVKFNWSRNHLFDRMLTTILFERCIVARWAKVIKVQTKPTSKWKPLPLTTVELQKMGSRYLRMDSHTVMTIAEALYNKGWISYPRTETDQFDRAMDLRAVIQKQTQGPRWGQYAQNLLDGGFNQPRSGRNNDKAHPPIHPVNFVMPSSLASDEERRVHEFIVRHFLACCSEDAKGTRDEVSILWGPEMFSAAGLTVRERNYLDIYPYHKWTSTQNLPKFEVGETFIPTEARMNEGKTSPPGYLTEPDLISLMDANGIGTDATMAEHIRTIKARGYVVAMPRGRAAHLDEDDGGGDDEEGEAPEVQAARGGGRGRGRVRGRGNRGVGQATTGRSSGAASMDEFIPTTLGVALVKGYEDMGFDTSLSKPFLRKEMELKMKAICDGQTTRSAVVQESLDMYRDVYIRTTRQLNVMKAAIDKYVVPG</sequence>
<accession>A0ABR3P3T4</accession>
<feature type="compositionally biased region" description="Acidic residues" evidence="8">
    <location>
        <begin position="546"/>
        <end position="559"/>
    </location>
</feature>
<dbReference type="Gene3D" id="3.40.50.140">
    <property type="match status" value="1"/>
</dbReference>
<evidence type="ECO:0000256" key="4">
    <source>
        <dbReference type="ARBA" id="ARBA00023029"/>
    </source>
</evidence>
<evidence type="ECO:0000259" key="9">
    <source>
        <dbReference type="PROSITE" id="PS50880"/>
    </source>
</evidence>
<dbReference type="SMART" id="SM00493">
    <property type="entry name" value="TOPRIM"/>
    <property type="match status" value="1"/>
</dbReference>
<feature type="compositionally biased region" description="Polar residues" evidence="8">
    <location>
        <begin position="585"/>
        <end position="594"/>
    </location>
</feature>
<organism evidence="11 12">
    <name type="scientific">Neodothiora populina</name>
    <dbReference type="NCBI Taxonomy" id="2781224"/>
    <lineage>
        <taxon>Eukaryota</taxon>
        <taxon>Fungi</taxon>
        <taxon>Dikarya</taxon>
        <taxon>Ascomycota</taxon>
        <taxon>Pezizomycotina</taxon>
        <taxon>Dothideomycetes</taxon>
        <taxon>Dothideomycetidae</taxon>
        <taxon>Dothideales</taxon>
        <taxon>Dothioraceae</taxon>
        <taxon>Neodothiora</taxon>
    </lineage>
</organism>
<comment type="caution">
    <text evidence="11">The sequence shown here is derived from an EMBL/GenBank/DDBJ whole genome shotgun (WGS) entry which is preliminary data.</text>
</comment>
<comment type="catalytic activity">
    <reaction evidence="1 7">
        <text>ATP-independent breakage of single-stranded DNA, followed by passage and rejoining.</text>
        <dbReference type="EC" id="5.6.2.1"/>
    </reaction>
</comment>
<name>A0ABR3P3T4_9PEZI</name>
<dbReference type="PANTHER" id="PTHR11390:SF21">
    <property type="entry name" value="DNA TOPOISOMERASE 3-ALPHA"/>
    <property type="match status" value="1"/>
</dbReference>
<dbReference type="SMART" id="SM00437">
    <property type="entry name" value="TOP1Ac"/>
    <property type="match status" value="1"/>
</dbReference>
<dbReference type="EC" id="5.6.2.1" evidence="3 7"/>
<dbReference type="GeneID" id="95978264"/>
<dbReference type="InterPro" id="IPR034144">
    <property type="entry name" value="TOPRIM_TopoIII"/>
</dbReference>
<keyword evidence="12" id="KW-1185">Reference proteome</keyword>
<dbReference type="InterPro" id="IPR003601">
    <property type="entry name" value="Topo_IA_2"/>
</dbReference>
<dbReference type="InterPro" id="IPR023405">
    <property type="entry name" value="Topo_IA_core_domain"/>
</dbReference>
<evidence type="ECO:0000256" key="8">
    <source>
        <dbReference type="SAM" id="MobiDB-lite"/>
    </source>
</evidence>
<dbReference type="PANTHER" id="PTHR11390">
    <property type="entry name" value="PROKARYOTIC DNA TOPOISOMERASE"/>
    <property type="match status" value="1"/>
</dbReference>
<evidence type="ECO:0000256" key="1">
    <source>
        <dbReference type="ARBA" id="ARBA00000213"/>
    </source>
</evidence>
<keyword evidence="6 7" id="KW-0413">Isomerase</keyword>
<reference evidence="11 12" key="1">
    <citation type="submission" date="2024-07" db="EMBL/GenBank/DDBJ databases">
        <title>Draft sequence of the Neodothiora populina.</title>
        <authorList>
            <person name="Drown D.D."/>
            <person name="Schuette U.S."/>
            <person name="Buechlein A.B."/>
            <person name="Rusch D.R."/>
            <person name="Winton L.W."/>
            <person name="Adams G.A."/>
        </authorList>
    </citation>
    <scope>NUCLEOTIDE SEQUENCE [LARGE SCALE GENOMIC DNA]</scope>
    <source>
        <strain evidence="11 12">CPC 39397</strain>
    </source>
</reference>
<feature type="region of interest" description="Disordered" evidence="8">
    <location>
        <begin position="543"/>
        <end position="594"/>
    </location>
</feature>
<dbReference type="InterPro" id="IPR003602">
    <property type="entry name" value="Topo_IA_DNA-bd_dom"/>
</dbReference>
<gene>
    <name evidence="11" type="ORF">AAFC00_004564</name>
</gene>
<dbReference type="Gene3D" id="2.70.20.10">
    <property type="entry name" value="Topoisomerase I, domain 3"/>
    <property type="match status" value="1"/>
</dbReference>
<dbReference type="CDD" id="cd03362">
    <property type="entry name" value="TOPRIM_TopoIA_TopoIII"/>
    <property type="match status" value="1"/>
</dbReference>